<evidence type="ECO:0000313" key="7">
    <source>
        <dbReference type="Proteomes" id="UP000006038"/>
    </source>
</evidence>
<evidence type="ECO:0000256" key="4">
    <source>
        <dbReference type="RuleBase" id="RU362057"/>
    </source>
</evidence>
<organism evidence="6">
    <name type="scientific">Oryza brachyantha</name>
    <name type="common">malo sina</name>
    <dbReference type="NCBI Taxonomy" id="4533"/>
    <lineage>
        <taxon>Eukaryota</taxon>
        <taxon>Viridiplantae</taxon>
        <taxon>Streptophyta</taxon>
        <taxon>Embryophyta</taxon>
        <taxon>Tracheophyta</taxon>
        <taxon>Spermatophyta</taxon>
        <taxon>Magnoliopsida</taxon>
        <taxon>Liliopsida</taxon>
        <taxon>Poales</taxon>
        <taxon>Poaceae</taxon>
        <taxon>BOP clade</taxon>
        <taxon>Oryzoideae</taxon>
        <taxon>Oryzeae</taxon>
        <taxon>Oryzinae</taxon>
        <taxon>Oryza</taxon>
    </lineage>
</organism>
<dbReference type="HOGENOM" id="CLU_001724_2_2_1"/>
<evidence type="ECO:0000313" key="6">
    <source>
        <dbReference type="EnsemblPlants" id="OB04G26200.1"/>
    </source>
</evidence>
<sequence length="424" mass="45417">MTDIGCLLASHGAPVTITTTPVNSPFVQSRVDRVTPGGAGITVTTIPFPTAEAGLPEGCERLDLVPSPAMVPSFFHANREFGDAVARHCRQQDAPRRPRCIVAGTCHTWALGLARELGVPCYIFHGFGAFALLCIEYLFAQRRHEVFASADELVDIPVLPSFECKVLGRQLPPCFLPATTIGSGLMQEFREFDKAVDGVVVNSFEELEHGSAALLAAAAGKKVLAVGPVSLCHEPVLDPRAASDEARRCMAWLDAKEAMSVVYDWLRENTDADGVAHSKCHVVRGWAPQVAILDHPAVAGFMTHCGWGSTLESVAAGVPMVTWPLFAEQFVNERLIVDVLGIGVSVGVTKPTENLLTAGKLGGVEAKAGIGAEQVEEALEKLMNQGEHMRRNAQGLKDKASAALKEGGSSYINLERLIHSTSHK</sequence>
<dbReference type="Pfam" id="PF00201">
    <property type="entry name" value="UDPGT"/>
    <property type="match status" value="1"/>
</dbReference>
<dbReference type="EC" id="2.4.1.-" evidence="4"/>
<dbReference type="AlphaFoldDB" id="J3LZP5"/>
<accession>J3LZP5</accession>
<dbReference type="EnsemblPlants" id="OB04G26200.1">
    <property type="protein sequence ID" value="OB04G26200.1"/>
    <property type="gene ID" value="OB04G26200"/>
</dbReference>
<dbReference type="OMA" id="CYRTHER"/>
<dbReference type="CDD" id="cd03784">
    <property type="entry name" value="GT1_Gtf-like"/>
    <property type="match status" value="1"/>
</dbReference>
<dbReference type="PANTHER" id="PTHR48047">
    <property type="entry name" value="GLYCOSYLTRANSFERASE"/>
    <property type="match status" value="1"/>
</dbReference>
<protein>
    <recommendedName>
        <fullName evidence="4">Glycosyltransferase</fullName>
        <ecNumber evidence="4">2.4.1.-</ecNumber>
    </recommendedName>
</protein>
<feature type="coiled-coil region" evidence="5">
    <location>
        <begin position="372"/>
        <end position="399"/>
    </location>
</feature>
<comment type="similarity">
    <text evidence="1 3">Belongs to the UDP-glycosyltransferase family.</text>
</comment>
<proteinExistence type="inferred from homology"/>
<reference evidence="6" key="1">
    <citation type="journal article" date="2013" name="Nat. Commun.">
        <title>Whole-genome sequencing of Oryza brachyantha reveals mechanisms underlying Oryza genome evolution.</title>
        <authorList>
            <person name="Chen J."/>
            <person name="Huang Q."/>
            <person name="Gao D."/>
            <person name="Wang J."/>
            <person name="Lang Y."/>
            <person name="Liu T."/>
            <person name="Li B."/>
            <person name="Bai Z."/>
            <person name="Luis Goicoechea J."/>
            <person name="Liang C."/>
            <person name="Chen C."/>
            <person name="Zhang W."/>
            <person name="Sun S."/>
            <person name="Liao Y."/>
            <person name="Zhang X."/>
            <person name="Yang L."/>
            <person name="Song C."/>
            <person name="Wang M."/>
            <person name="Shi J."/>
            <person name="Liu G."/>
            <person name="Liu J."/>
            <person name="Zhou H."/>
            <person name="Zhou W."/>
            <person name="Yu Q."/>
            <person name="An N."/>
            <person name="Chen Y."/>
            <person name="Cai Q."/>
            <person name="Wang B."/>
            <person name="Liu B."/>
            <person name="Min J."/>
            <person name="Huang Y."/>
            <person name="Wu H."/>
            <person name="Li Z."/>
            <person name="Zhang Y."/>
            <person name="Yin Y."/>
            <person name="Song W."/>
            <person name="Jiang J."/>
            <person name="Jackson S.A."/>
            <person name="Wing R.A."/>
            <person name="Wang J."/>
            <person name="Chen M."/>
        </authorList>
    </citation>
    <scope>NUCLEOTIDE SEQUENCE [LARGE SCALE GENOMIC DNA]</scope>
    <source>
        <strain evidence="6">cv. IRGC 101232</strain>
    </source>
</reference>
<dbReference type="PANTHER" id="PTHR48047:SF168">
    <property type="entry name" value="GLYCOSYLTRANSFERASE"/>
    <property type="match status" value="1"/>
</dbReference>
<evidence type="ECO:0000256" key="1">
    <source>
        <dbReference type="ARBA" id="ARBA00009995"/>
    </source>
</evidence>
<keyword evidence="3" id="KW-0328">Glycosyltransferase</keyword>
<dbReference type="GO" id="GO:0035251">
    <property type="term" value="F:UDP-glucosyltransferase activity"/>
    <property type="evidence" value="ECO:0007669"/>
    <property type="project" value="TreeGrafter"/>
</dbReference>
<evidence type="ECO:0000256" key="2">
    <source>
        <dbReference type="ARBA" id="ARBA00022679"/>
    </source>
</evidence>
<dbReference type="SUPFAM" id="SSF53756">
    <property type="entry name" value="UDP-Glycosyltransferase/glycogen phosphorylase"/>
    <property type="match status" value="1"/>
</dbReference>
<dbReference type="InterPro" id="IPR035595">
    <property type="entry name" value="UDP_glycos_trans_CS"/>
</dbReference>
<dbReference type="InterPro" id="IPR002213">
    <property type="entry name" value="UDP_glucos_trans"/>
</dbReference>
<dbReference type="PROSITE" id="PS00375">
    <property type="entry name" value="UDPGT"/>
    <property type="match status" value="1"/>
</dbReference>
<reference evidence="6" key="2">
    <citation type="submission" date="2013-04" db="UniProtKB">
        <authorList>
            <consortium name="EnsemblPlants"/>
        </authorList>
    </citation>
    <scope>IDENTIFICATION</scope>
</reference>
<keyword evidence="5" id="KW-0175">Coiled coil</keyword>
<evidence type="ECO:0000256" key="5">
    <source>
        <dbReference type="SAM" id="Coils"/>
    </source>
</evidence>
<dbReference type="Proteomes" id="UP000006038">
    <property type="component" value="Chromosome 4"/>
</dbReference>
<dbReference type="Gene3D" id="3.40.50.2000">
    <property type="entry name" value="Glycogen Phosphorylase B"/>
    <property type="match status" value="3"/>
</dbReference>
<keyword evidence="7" id="KW-1185">Reference proteome</keyword>
<evidence type="ECO:0000256" key="3">
    <source>
        <dbReference type="RuleBase" id="RU003718"/>
    </source>
</evidence>
<name>J3LZP5_ORYBR</name>
<dbReference type="Gramene" id="OB04G26200.1">
    <property type="protein sequence ID" value="OB04G26200.1"/>
    <property type="gene ID" value="OB04G26200"/>
</dbReference>
<dbReference type="eggNOG" id="KOG1192">
    <property type="taxonomic scope" value="Eukaryota"/>
</dbReference>
<keyword evidence="2 3" id="KW-0808">Transferase</keyword>